<accession>A0ABQ2JHF7</accession>
<evidence type="ECO:0008006" key="3">
    <source>
        <dbReference type="Google" id="ProtNLM"/>
    </source>
</evidence>
<proteinExistence type="predicted"/>
<comment type="caution">
    <text evidence="1">The sequence shown here is derived from an EMBL/GenBank/DDBJ whole genome shotgun (WGS) entry which is preliminary data.</text>
</comment>
<evidence type="ECO:0000313" key="2">
    <source>
        <dbReference type="Proteomes" id="UP000645517"/>
    </source>
</evidence>
<gene>
    <name evidence="1" type="ORF">GCM10010842_39160</name>
</gene>
<reference evidence="2" key="1">
    <citation type="journal article" date="2019" name="Int. J. Syst. Evol. Microbiol.">
        <title>The Global Catalogue of Microorganisms (GCM) 10K type strain sequencing project: providing services to taxonomists for standard genome sequencing and annotation.</title>
        <authorList>
            <consortium name="The Broad Institute Genomics Platform"/>
            <consortium name="The Broad Institute Genome Sequencing Center for Infectious Disease"/>
            <person name="Wu L."/>
            <person name="Ma J."/>
        </authorList>
    </citation>
    <scope>NUCLEOTIDE SEQUENCE [LARGE SCALE GENOMIC DNA]</scope>
    <source>
        <strain evidence="2">JCM 16918</strain>
    </source>
</reference>
<protein>
    <recommendedName>
        <fullName evidence="3">Transposase</fullName>
    </recommendedName>
</protein>
<evidence type="ECO:0000313" key="1">
    <source>
        <dbReference type="EMBL" id="GGN47568.1"/>
    </source>
</evidence>
<name>A0ABQ2JHF7_9DEIO</name>
<keyword evidence="2" id="KW-1185">Reference proteome</keyword>
<sequence length="64" mass="7215">MAILQYVLSAVPLRKTQRNFLTVLLSVFLAVPGRLNVLNLSRYAACSESTIRRWLHRSDPGLST</sequence>
<dbReference type="EMBL" id="BMOR01000041">
    <property type="protein sequence ID" value="GGN47568.1"/>
    <property type="molecule type" value="Genomic_DNA"/>
</dbReference>
<dbReference type="Proteomes" id="UP000645517">
    <property type="component" value="Unassembled WGS sequence"/>
</dbReference>
<organism evidence="1 2">
    <name type="scientific">Deinococcus daejeonensis</name>
    <dbReference type="NCBI Taxonomy" id="1007098"/>
    <lineage>
        <taxon>Bacteria</taxon>
        <taxon>Thermotogati</taxon>
        <taxon>Deinococcota</taxon>
        <taxon>Deinococci</taxon>
        <taxon>Deinococcales</taxon>
        <taxon>Deinococcaceae</taxon>
        <taxon>Deinococcus</taxon>
    </lineage>
</organism>